<comment type="pathway">
    <text evidence="8">Carotenoid biosynthesis; staphyloxanthin biosynthesis; staphyloxanthin from farnesyl diphosphate: step 4/5.</text>
</comment>
<evidence type="ECO:0000256" key="2">
    <source>
        <dbReference type="ARBA" id="ARBA00022475"/>
    </source>
</evidence>
<keyword evidence="3" id="KW-0328">Glycosyltransferase</keyword>
<comment type="subcellular location">
    <subcellularLocation>
        <location evidence="1">Cell membrane</location>
    </subcellularLocation>
</comment>
<evidence type="ECO:0000256" key="1">
    <source>
        <dbReference type="ARBA" id="ARBA00004236"/>
    </source>
</evidence>
<comment type="function">
    <text evidence="7">Catalyzes the glycosylation of 4,4'-diaponeurosporenoate, i.e. the esterification of glucose at the C1'' position with the carboxyl group of 4,4'-diaponeurosporenic acid, to form glycosyl-4,4'-diaponeurosporenoate. This is a step in the biosynthesis of staphyloxanthin, an orange pigment present in most staphylococci strains.</text>
</comment>
<evidence type="ECO:0000313" key="12">
    <source>
        <dbReference type="EMBL" id="SJZ37657.1"/>
    </source>
</evidence>
<organism evidence="12 13">
    <name type="scientific">Selenihalanaerobacter shriftii</name>
    <dbReference type="NCBI Taxonomy" id="142842"/>
    <lineage>
        <taxon>Bacteria</taxon>
        <taxon>Bacillati</taxon>
        <taxon>Bacillota</taxon>
        <taxon>Clostridia</taxon>
        <taxon>Halanaerobiales</taxon>
        <taxon>Halobacteroidaceae</taxon>
        <taxon>Selenihalanaerobacter</taxon>
    </lineage>
</organism>
<keyword evidence="4 12" id="KW-0808">Transferase</keyword>
<dbReference type="Proteomes" id="UP000190625">
    <property type="component" value="Unassembled WGS sequence"/>
</dbReference>
<protein>
    <recommendedName>
        <fullName evidence="10">4,4'-diaponeurosporenoate glycosyltransferase</fullName>
    </recommendedName>
</protein>
<dbReference type="InterPro" id="IPR029044">
    <property type="entry name" value="Nucleotide-diphossugar_trans"/>
</dbReference>
<evidence type="ECO:0000256" key="9">
    <source>
        <dbReference type="ARBA" id="ARBA00038120"/>
    </source>
</evidence>
<proteinExistence type="inferred from homology"/>
<evidence type="ECO:0000256" key="8">
    <source>
        <dbReference type="ARBA" id="ARBA00037904"/>
    </source>
</evidence>
<evidence type="ECO:0000256" key="10">
    <source>
        <dbReference type="ARBA" id="ARBA00040345"/>
    </source>
</evidence>
<evidence type="ECO:0000256" key="7">
    <source>
        <dbReference type="ARBA" id="ARBA00037281"/>
    </source>
</evidence>
<sequence>MSDLISVIIPVLDEESTIIETLKEVSQLSGRKEIIIVDGGSKDRTYELAEGLADKVCQTRAGRGHQMNVGAKKATGDILFFLHSDSCIEEDALLSIKSALQDPEIIGGSFSLKVDDDSLPLRFISWTSNLRAKYLKIIFGDQGVFVRSSVFHDLGGYPDIELMEDWAFSKKIAKVGKLVQLSQNIYTSARRWHKFGTWKTIFLMHKIKILYLMGVSPKKLNQIYRNAR</sequence>
<keyword evidence="6" id="KW-0472">Membrane</keyword>
<dbReference type="RefSeq" id="WP_078809121.1">
    <property type="nucleotide sequence ID" value="NZ_FUWM01000005.1"/>
</dbReference>
<dbReference type="PANTHER" id="PTHR43646:SF2">
    <property type="entry name" value="GLYCOSYLTRANSFERASE 2-LIKE DOMAIN-CONTAINING PROTEIN"/>
    <property type="match status" value="1"/>
</dbReference>
<dbReference type="Gene3D" id="3.90.550.10">
    <property type="entry name" value="Spore Coat Polysaccharide Biosynthesis Protein SpsA, Chain A"/>
    <property type="match status" value="1"/>
</dbReference>
<dbReference type="InterPro" id="IPR026461">
    <property type="entry name" value="Trfase_2_rSAM/seldom_assoc"/>
</dbReference>
<dbReference type="Pfam" id="PF00535">
    <property type="entry name" value="Glycos_transf_2"/>
    <property type="match status" value="1"/>
</dbReference>
<keyword evidence="2" id="KW-1003">Cell membrane</keyword>
<dbReference type="GO" id="GO:0016117">
    <property type="term" value="P:carotenoid biosynthetic process"/>
    <property type="evidence" value="ECO:0007669"/>
    <property type="project" value="UniProtKB-KW"/>
</dbReference>
<evidence type="ECO:0000256" key="3">
    <source>
        <dbReference type="ARBA" id="ARBA00022676"/>
    </source>
</evidence>
<evidence type="ECO:0000256" key="5">
    <source>
        <dbReference type="ARBA" id="ARBA00022746"/>
    </source>
</evidence>
<comment type="similarity">
    <text evidence="9">Belongs to the glycosyltransferase 2 family. CrtQ subfamily.</text>
</comment>
<gene>
    <name evidence="12" type="ORF">SAMN02745118_00621</name>
</gene>
<dbReference type="PANTHER" id="PTHR43646">
    <property type="entry name" value="GLYCOSYLTRANSFERASE"/>
    <property type="match status" value="1"/>
</dbReference>
<feature type="domain" description="Glycosyltransferase 2-like" evidence="11">
    <location>
        <begin position="6"/>
        <end position="115"/>
    </location>
</feature>
<dbReference type="GO" id="GO:0016757">
    <property type="term" value="F:glycosyltransferase activity"/>
    <property type="evidence" value="ECO:0007669"/>
    <property type="project" value="UniProtKB-KW"/>
</dbReference>
<reference evidence="13" key="1">
    <citation type="submission" date="2017-02" db="EMBL/GenBank/DDBJ databases">
        <authorList>
            <person name="Varghese N."/>
            <person name="Submissions S."/>
        </authorList>
    </citation>
    <scope>NUCLEOTIDE SEQUENCE [LARGE SCALE GENOMIC DNA]</scope>
    <source>
        <strain evidence="13">ATCC BAA-73</strain>
    </source>
</reference>
<dbReference type="InterPro" id="IPR001173">
    <property type="entry name" value="Glyco_trans_2-like"/>
</dbReference>
<evidence type="ECO:0000259" key="11">
    <source>
        <dbReference type="Pfam" id="PF00535"/>
    </source>
</evidence>
<evidence type="ECO:0000256" key="4">
    <source>
        <dbReference type="ARBA" id="ARBA00022679"/>
    </source>
</evidence>
<dbReference type="CDD" id="cd02522">
    <property type="entry name" value="GT_2_like_a"/>
    <property type="match status" value="1"/>
</dbReference>
<evidence type="ECO:0000256" key="6">
    <source>
        <dbReference type="ARBA" id="ARBA00023136"/>
    </source>
</evidence>
<dbReference type="SUPFAM" id="SSF53448">
    <property type="entry name" value="Nucleotide-diphospho-sugar transferases"/>
    <property type="match status" value="1"/>
</dbReference>
<dbReference type="GO" id="GO:0005886">
    <property type="term" value="C:plasma membrane"/>
    <property type="evidence" value="ECO:0007669"/>
    <property type="project" value="UniProtKB-SubCell"/>
</dbReference>
<evidence type="ECO:0000313" key="13">
    <source>
        <dbReference type="Proteomes" id="UP000190625"/>
    </source>
</evidence>
<keyword evidence="5" id="KW-0125">Carotenoid biosynthesis</keyword>
<dbReference type="AlphaFoldDB" id="A0A1T4K5P7"/>
<dbReference type="STRING" id="142842.SAMN02745118_00621"/>
<dbReference type="OrthoDB" id="9810303at2"/>
<accession>A0A1T4K5P7</accession>
<keyword evidence="13" id="KW-1185">Reference proteome</keyword>
<dbReference type="EMBL" id="FUWM01000005">
    <property type="protein sequence ID" value="SJZ37657.1"/>
    <property type="molecule type" value="Genomic_DNA"/>
</dbReference>
<dbReference type="NCBIfam" id="TIGR04283">
    <property type="entry name" value="glyco_like_mftF"/>
    <property type="match status" value="1"/>
</dbReference>
<name>A0A1T4K5P7_9FIRM</name>